<accession>A0A7W6D5D8</accession>
<feature type="transmembrane region" description="Helical" evidence="1">
    <location>
        <begin position="21"/>
        <end position="42"/>
    </location>
</feature>
<evidence type="ECO:0000313" key="3">
    <source>
        <dbReference type="Proteomes" id="UP000574761"/>
    </source>
</evidence>
<protein>
    <submittedName>
        <fullName evidence="2">Uncharacterized membrane protein YhaH (DUF805 family)</fullName>
    </submittedName>
</protein>
<comment type="caution">
    <text evidence="2">The sequence shown here is derived from an EMBL/GenBank/DDBJ whole genome shotgun (WGS) entry which is preliminary data.</text>
</comment>
<sequence length="127" mass="14053">MNDADRPPSLSWFFFGWSGRVSRMPFALGWGFWLMLVSAFLTQLVMTPHEEPMFAVWTMLFLAVGVVSSISTVMLSVKRLHDMALPSPLVLCLFVPAVSLFALVAFLVWPGTPGANAHGAVTNRPRE</sequence>
<proteinExistence type="predicted"/>
<dbReference type="GO" id="GO:0005886">
    <property type="term" value="C:plasma membrane"/>
    <property type="evidence" value="ECO:0007669"/>
    <property type="project" value="TreeGrafter"/>
</dbReference>
<feature type="transmembrane region" description="Helical" evidence="1">
    <location>
        <begin position="54"/>
        <end position="77"/>
    </location>
</feature>
<dbReference type="RefSeq" id="WP_183801722.1">
    <property type="nucleotide sequence ID" value="NZ_JACIEE010000003.1"/>
</dbReference>
<reference evidence="2 3" key="1">
    <citation type="submission" date="2020-08" db="EMBL/GenBank/DDBJ databases">
        <title>Genomic Encyclopedia of Type Strains, Phase IV (KMG-IV): sequencing the most valuable type-strain genomes for metagenomic binning, comparative biology and taxonomic classification.</title>
        <authorList>
            <person name="Goeker M."/>
        </authorList>
    </citation>
    <scope>NUCLEOTIDE SEQUENCE [LARGE SCALE GENOMIC DNA]</scope>
    <source>
        <strain evidence="2 3">DSM 100211</strain>
    </source>
</reference>
<organism evidence="2 3">
    <name type="scientific">Mycoplana azooxidifex</name>
    <dbReference type="NCBI Taxonomy" id="1636188"/>
    <lineage>
        <taxon>Bacteria</taxon>
        <taxon>Pseudomonadati</taxon>
        <taxon>Pseudomonadota</taxon>
        <taxon>Alphaproteobacteria</taxon>
        <taxon>Hyphomicrobiales</taxon>
        <taxon>Rhizobiaceae</taxon>
        <taxon>Mycoplana</taxon>
    </lineage>
</organism>
<dbReference type="EMBL" id="JACIEE010000003">
    <property type="protein sequence ID" value="MBB3976402.1"/>
    <property type="molecule type" value="Genomic_DNA"/>
</dbReference>
<evidence type="ECO:0000313" key="2">
    <source>
        <dbReference type="EMBL" id="MBB3976402.1"/>
    </source>
</evidence>
<keyword evidence="1" id="KW-1133">Transmembrane helix</keyword>
<feature type="transmembrane region" description="Helical" evidence="1">
    <location>
        <begin position="89"/>
        <end position="109"/>
    </location>
</feature>
<keyword evidence="1" id="KW-0812">Transmembrane</keyword>
<dbReference type="InterPro" id="IPR008523">
    <property type="entry name" value="DUF805"/>
</dbReference>
<keyword evidence="1" id="KW-0472">Membrane</keyword>
<name>A0A7W6D5D8_9HYPH</name>
<gene>
    <name evidence="2" type="ORF">GGQ64_001591</name>
</gene>
<dbReference type="PANTHER" id="PTHR34980">
    <property type="entry name" value="INNER MEMBRANE PROTEIN-RELATED-RELATED"/>
    <property type="match status" value="1"/>
</dbReference>
<dbReference type="Pfam" id="PF05656">
    <property type="entry name" value="DUF805"/>
    <property type="match status" value="1"/>
</dbReference>
<evidence type="ECO:0000256" key="1">
    <source>
        <dbReference type="SAM" id="Phobius"/>
    </source>
</evidence>
<dbReference type="Proteomes" id="UP000574761">
    <property type="component" value="Unassembled WGS sequence"/>
</dbReference>
<keyword evidence="3" id="KW-1185">Reference proteome</keyword>
<dbReference type="AlphaFoldDB" id="A0A7W6D5D8"/>